<sequence length="161" mass="19117">MCHYYGKVNTEHIEADVFEDETLPCPVCHAWVRRVDRLWKMFTDELVSEKLLGKGRFSKAEIQALTERRNEATFYFPDFWNHFDELEKGQKDMFERCYRQALHQHLGWKTTGPVWEWRKHGNADLPNIYANLCAGAYVEEETGDERTRDDTPTGEEDRGRR</sequence>
<dbReference type="EMBL" id="SKBQ01000006">
    <property type="protein sequence ID" value="TPX09134.1"/>
    <property type="molecule type" value="Genomic_DNA"/>
</dbReference>
<dbReference type="RefSeq" id="XP_030990845.1">
    <property type="nucleotide sequence ID" value="XM_031135691.1"/>
</dbReference>
<dbReference type="GeneID" id="41969041"/>
<dbReference type="InParanoid" id="A0A507ARJ6"/>
<evidence type="ECO:0000313" key="3">
    <source>
        <dbReference type="Proteomes" id="UP000319257"/>
    </source>
</evidence>
<dbReference type="AlphaFoldDB" id="A0A507ARJ6"/>
<evidence type="ECO:0000256" key="1">
    <source>
        <dbReference type="SAM" id="MobiDB-lite"/>
    </source>
</evidence>
<comment type="caution">
    <text evidence="2">The sequence shown here is derived from an EMBL/GenBank/DDBJ whole genome shotgun (WGS) entry which is preliminary data.</text>
</comment>
<gene>
    <name evidence="2" type="ORF">E0L32_001594</name>
</gene>
<dbReference type="Proteomes" id="UP000319257">
    <property type="component" value="Unassembled WGS sequence"/>
</dbReference>
<keyword evidence="3" id="KW-1185">Reference proteome</keyword>
<feature type="compositionally biased region" description="Basic and acidic residues" evidence="1">
    <location>
        <begin position="144"/>
        <end position="161"/>
    </location>
</feature>
<organism evidence="2 3">
    <name type="scientific">Thyridium curvatum</name>
    <dbReference type="NCBI Taxonomy" id="1093900"/>
    <lineage>
        <taxon>Eukaryota</taxon>
        <taxon>Fungi</taxon>
        <taxon>Dikarya</taxon>
        <taxon>Ascomycota</taxon>
        <taxon>Pezizomycotina</taxon>
        <taxon>Sordariomycetes</taxon>
        <taxon>Sordariomycetidae</taxon>
        <taxon>Thyridiales</taxon>
        <taxon>Thyridiaceae</taxon>
        <taxon>Thyridium</taxon>
    </lineage>
</organism>
<feature type="region of interest" description="Disordered" evidence="1">
    <location>
        <begin position="140"/>
        <end position="161"/>
    </location>
</feature>
<reference evidence="2 3" key="1">
    <citation type="submission" date="2019-06" db="EMBL/GenBank/DDBJ databases">
        <title>Draft genome sequence of the filamentous fungus Phialemoniopsis curvata isolated from diesel fuel.</title>
        <authorList>
            <person name="Varaljay V.A."/>
            <person name="Lyon W.J."/>
            <person name="Crouch A.L."/>
            <person name="Drake C.E."/>
            <person name="Hollomon J.M."/>
            <person name="Nadeau L.J."/>
            <person name="Nunn H.S."/>
            <person name="Stevenson B.S."/>
            <person name="Bojanowski C.L."/>
            <person name="Crookes-Goodson W.J."/>
        </authorList>
    </citation>
    <scope>NUCLEOTIDE SEQUENCE [LARGE SCALE GENOMIC DNA]</scope>
    <source>
        <strain evidence="2 3">D216</strain>
    </source>
</reference>
<evidence type="ECO:0000313" key="2">
    <source>
        <dbReference type="EMBL" id="TPX09134.1"/>
    </source>
</evidence>
<name>A0A507ARJ6_9PEZI</name>
<protein>
    <submittedName>
        <fullName evidence="2">Uncharacterized protein</fullName>
    </submittedName>
</protein>
<proteinExistence type="predicted"/>
<accession>A0A507ARJ6</accession>